<dbReference type="InterPro" id="IPR015422">
    <property type="entry name" value="PyrdxlP-dep_Trfase_small"/>
</dbReference>
<dbReference type="Proteomes" id="UP000054260">
    <property type="component" value="Unassembled WGS sequence"/>
</dbReference>
<reference evidence="6 7" key="2">
    <citation type="journal article" date="2015" name="MBio">
        <title>Genome-Resolved Metagenomic Analysis Reveals Roles for Candidate Phyla and Other Microbial Community Members in Biogeochemical Transformations in Oil Reservoirs.</title>
        <authorList>
            <person name="Hu P."/>
            <person name="Tom L."/>
            <person name="Singh A."/>
            <person name="Thomas B.C."/>
            <person name="Baker B.J."/>
            <person name="Piceno Y.M."/>
            <person name="Andersen G.L."/>
            <person name="Banfield J.F."/>
        </authorList>
    </citation>
    <scope>NUCLEOTIDE SEQUENCE [LARGE SCALE GENOMIC DNA]</scope>
</reference>
<evidence type="ECO:0000259" key="2">
    <source>
        <dbReference type="Pfam" id="PF00266"/>
    </source>
</evidence>
<dbReference type="PATRIC" id="fig|1236046.5.peg.229"/>
<dbReference type="EMBL" id="LGGH01000025">
    <property type="protein sequence ID" value="KUK68263.1"/>
    <property type="molecule type" value="Genomic_DNA"/>
</dbReference>
<feature type="domain" description="Aminotransferase class V" evidence="2">
    <location>
        <begin position="28"/>
        <end position="396"/>
    </location>
</feature>
<organism evidence="4 6">
    <name type="scientific">Mesotoga infera</name>
    <dbReference type="NCBI Taxonomy" id="1236046"/>
    <lineage>
        <taxon>Bacteria</taxon>
        <taxon>Thermotogati</taxon>
        <taxon>Thermotogota</taxon>
        <taxon>Thermotogae</taxon>
        <taxon>Kosmotogales</taxon>
        <taxon>Kosmotogaceae</taxon>
        <taxon>Mesotoga</taxon>
    </lineage>
</organism>
<dbReference type="GO" id="GO:0016829">
    <property type="term" value="F:lyase activity"/>
    <property type="evidence" value="ECO:0007669"/>
    <property type="project" value="UniProtKB-KW"/>
</dbReference>
<evidence type="ECO:0000313" key="7">
    <source>
        <dbReference type="Proteomes" id="UP000055014"/>
    </source>
</evidence>
<dbReference type="Proteomes" id="UP000055014">
    <property type="component" value="Unassembled WGS sequence"/>
</dbReference>
<dbReference type="Pfam" id="PF00266">
    <property type="entry name" value="Aminotran_5"/>
    <property type="match status" value="1"/>
</dbReference>
<protein>
    <submittedName>
        <fullName evidence="3">Cysteine desulfurase</fullName>
    </submittedName>
    <submittedName>
        <fullName evidence="4">Selenocysteine lyase</fullName>
    </submittedName>
</protein>
<dbReference type="Proteomes" id="UP000264215">
    <property type="component" value="Unassembled WGS sequence"/>
</dbReference>
<evidence type="ECO:0000313" key="8">
    <source>
        <dbReference type="Proteomes" id="UP000264215"/>
    </source>
</evidence>
<dbReference type="InterPro" id="IPR015421">
    <property type="entry name" value="PyrdxlP-dep_Trfase_major"/>
</dbReference>
<comment type="caution">
    <text evidence="4">The sequence shown here is derived from an EMBL/GenBank/DDBJ whole genome shotgun (WGS) entry which is preliminary data.</text>
</comment>
<dbReference type="AlphaFoldDB" id="A0A101H1H1"/>
<evidence type="ECO:0000256" key="1">
    <source>
        <dbReference type="ARBA" id="ARBA00022898"/>
    </source>
</evidence>
<reference evidence="4" key="1">
    <citation type="journal article" date="2015" name="MBio">
        <title>Genome-resolved metagenomic analysis reveals roles for candidate phyla and other microbial community members in biogeochemical transformations in oil reservoirs.</title>
        <authorList>
            <person name="Hu P."/>
            <person name="Tom L."/>
            <person name="Singh A."/>
            <person name="Thomas B.C."/>
            <person name="Baker B.J."/>
            <person name="Piceno Y.M."/>
            <person name="Andersen G.L."/>
            <person name="Banfield J.F."/>
        </authorList>
    </citation>
    <scope>NUCLEOTIDE SEQUENCE [LARGE SCALE GENOMIC DNA]</scope>
    <source>
        <strain evidence="4">46_47</strain>
        <strain evidence="5">46_70</strain>
    </source>
</reference>
<evidence type="ECO:0000313" key="6">
    <source>
        <dbReference type="Proteomes" id="UP000054260"/>
    </source>
</evidence>
<dbReference type="InterPro" id="IPR015424">
    <property type="entry name" value="PyrdxlP-dep_Trfase"/>
</dbReference>
<dbReference type="EMBL" id="DQBS01000192">
    <property type="protein sequence ID" value="HCO70608.1"/>
    <property type="molecule type" value="Genomic_DNA"/>
</dbReference>
<keyword evidence="1" id="KW-0663">Pyridoxal phosphate</keyword>
<dbReference type="Gene3D" id="3.90.1150.10">
    <property type="entry name" value="Aspartate Aminotransferase, domain 1"/>
    <property type="match status" value="1"/>
</dbReference>
<dbReference type="InterPro" id="IPR000192">
    <property type="entry name" value="Aminotrans_V_dom"/>
</dbReference>
<dbReference type="PANTHER" id="PTHR43586">
    <property type="entry name" value="CYSTEINE DESULFURASE"/>
    <property type="match status" value="1"/>
</dbReference>
<evidence type="ECO:0000313" key="4">
    <source>
        <dbReference type="EMBL" id="KUK68263.1"/>
    </source>
</evidence>
<dbReference type="EMBL" id="LGGW01000048">
    <property type="protein sequence ID" value="KUK90169.1"/>
    <property type="molecule type" value="Genomic_DNA"/>
</dbReference>
<dbReference type="PANTHER" id="PTHR43586:SF8">
    <property type="entry name" value="CYSTEINE DESULFURASE 1, CHLOROPLASTIC"/>
    <property type="match status" value="1"/>
</dbReference>
<dbReference type="SUPFAM" id="SSF53383">
    <property type="entry name" value="PLP-dependent transferases"/>
    <property type="match status" value="1"/>
</dbReference>
<evidence type="ECO:0000313" key="3">
    <source>
        <dbReference type="EMBL" id="HCO70608.1"/>
    </source>
</evidence>
<reference evidence="3 8" key="3">
    <citation type="journal article" date="2018" name="Nat. Biotechnol.">
        <title>A standardized bacterial taxonomy based on genome phylogeny substantially revises the tree of life.</title>
        <authorList>
            <person name="Parks D.H."/>
            <person name="Chuvochina M."/>
            <person name="Waite D.W."/>
            <person name="Rinke C."/>
            <person name="Skarshewski A."/>
            <person name="Chaumeil P.A."/>
            <person name="Hugenholtz P."/>
        </authorList>
    </citation>
    <scope>NUCLEOTIDE SEQUENCE [LARGE SCALE GENOMIC DNA]</scope>
    <source>
        <strain evidence="3">UBA9905</strain>
    </source>
</reference>
<dbReference type="Gene3D" id="3.40.640.10">
    <property type="entry name" value="Type I PLP-dependent aspartate aminotransferase-like (Major domain)"/>
    <property type="match status" value="1"/>
</dbReference>
<sequence>MSLKETSDISIKEVKKDFPVFRHYPSLVYLDNAATSQKPQSVIDAVTGFYESENANVHRAVYPLAEKSTGLYESSRSEVARFIGAERDELVFTKGSTESLNILANALATSGRYKTFVVPTFEHHSNFLPWQYHSLKNGIKFVALPIMGAELTVTEVTESLTEVDAPFVFSIGGLINATGYRTPFEDITELVHSFGGLTVIDGAQLVPHESFDFKKVNSDFLVFSGHKMLAETGIGCLVGRAELLDDLTPFVFGGGMVDRVSVGASSYAKEGTSRLEGGTQNISGAVSLASACRYLNKIGMSAIHEYVSHLTETAREMLRKISDVTVYSPPDSHAILLFSHKRIHSHDLAEFLGRTQEVAIRSGHHCAQLQMEALGITSACRASFYLYNTVEDVERLVEGISKAERWFL</sequence>
<gene>
    <name evidence="3" type="ORF">DIT26_08585</name>
    <name evidence="4" type="ORF">XD86_0294</name>
    <name evidence="5" type="ORF">XE02_0662</name>
</gene>
<name>A0A101H1H1_9BACT</name>
<evidence type="ECO:0000313" key="5">
    <source>
        <dbReference type="EMBL" id="KUK90169.1"/>
    </source>
</evidence>
<keyword evidence="4" id="KW-0456">Lyase</keyword>
<proteinExistence type="predicted"/>
<accession>A0A101H1H1</accession>